<organism evidence="19 20">
    <name type="scientific">Oceanospirillum sediminis</name>
    <dbReference type="NCBI Taxonomy" id="2760088"/>
    <lineage>
        <taxon>Bacteria</taxon>
        <taxon>Pseudomonadati</taxon>
        <taxon>Pseudomonadota</taxon>
        <taxon>Gammaproteobacteria</taxon>
        <taxon>Oceanospirillales</taxon>
        <taxon>Oceanospirillaceae</taxon>
        <taxon>Oceanospirillum</taxon>
    </lineage>
</organism>
<dbReference type="Pfam" id="PF22456">
    <property type="entry name" value="PqqF-like_C_4"/>
    <property type="match status" value="1"/>
</dbReference>
<dbReference type="GO" id="GO:0046872">
    <property type="term" value="F:metal ion binding"/>
    <property type="evidence" value="ECO:0007669"/>
    <property type="project" value="UniProtKB-KW"/>
</dbReference>
<dbReference type="Proteomes" id="UP000565262">
    <property type="component" value="Unassembled WGS sequence"/>
</dbReference>
<dbReference type="Pfam" id="PF00675">
    <property type="entry name" value="Peptidase_M16"/>
    <property type="match status" value="1"/>
</dbReference>
<feature type="domain" description="Peptidase M16 middle/third" evidence="17">
    <location>
        <begin position="375"/>
        <end position="647"/>
    </location>
</feature>
<evidence type="ECO:0000256" key="14">
    <source>
        <dbReference type="RuleBase" id="RU004447"/>
    </source>
</evidence>
<evidence type="ECO:0000259" key="16">
    <source>
        <dbReference type="Pfam" id="PF05193"/>
    </source>
</evidence>
<evidence type="ECO:0000256" key="3">
    <source>
        <dbReference type="ARBA" id="ARBA00007261"/>
    </source>
</evidence>
<dbReference type="GO" id="GO:0006508">
    <property type="term" value="P:proteolysis"/>
    <property type="evidence" value="ECO:0007669"/>
    <property type="project" value="UniProtKB-KW"/>
</dbReference>
<dbReference type="InterPro" id="IPR011765">
    <property type="entry name" value="Pept_M16_N"/>
</dbReference>
<dbReference type="SUPFAM" id="SSF63411">
    <property type="entry name" value="LuxS/MPP-like metallohydrolase"/>
    <property type="match status" value="4"/>
</dbReference>
<dbReference type="InterPro" id="IPR011249">
    <property type="entry name" value="Metalloenz_LuxS/M16"/>
</dbReference>
<evidence type="ECO:0000256" key="10">
    <source>
        <dbReference type="ARBA" id="ARBA00023049"/>
    </source>
</evidence>
<dbReference type="FunFam" id="3.30.830.10:FF:000004">
    <property type="entry name" value="Putative insulin-degrading enzyme"/>
    <property type="match status" value="1"/>
</dbReference>
<dbReference type="InterPro" id="IPR054734">
    <property type="entry name" value="PqqF-like_C_4"/>
</dbReference>
<dbReference type="InterPro" id="IPR050626">
    <property type="entry name" value="Peptidase_M16"/>
</dbReference>
<comment type="function">
    <text evidence="2">Endopeptidase that degrades small peptides of less than 7 kDa, such as glucagon and insulin.</text>
</comment>
<evidence type="ECO:0000256" key="8">
    <source>
        <dbReference type="ARBA" id="ARBA00022801"/>
    </source>
</evidence>
<feature type="domain" description="Peptidase M16 C-terminal" evidence="16">
    <location>
        <begin position="190"/>
        <end position="367"/>
    </location>
</feature>
<feature type="domain" description="Peptidase M16 N-terminal" evidence="15">
    <location>
        <begin position="30"/>
        <end position="155"/>
    </location>
</feature>
<evidence type="ECO:0000256" key="4">
    <source>
        <dbReference type="ARBA" id="ARBA00012449"/>
    </source>
</evidence>
<evidence type="ECO:0000256" key="2">
    <source>
        <dbReference type="ARBA" id="ARBA00002184"/>
    </source>
</evidence>
<dbReference type="PROSITE" id="PS00143">
    <property type="entry name" value="INSULINASE"/>
    <property type="match status" value="1"/>
</dbReference>
<dbReference type="GO" id="GO:0004222">
    <property type="term" value="F:metalloendopeptidase activity"/>
    <property type="evidence" value="ECO:0007669"/>
    <property type="project" value="UniProtKB-EC"/>
</dbReference>
<dbReference type="Pfam" id="PF16187">
    <property type="entry name" value="Peptidase_M16_M"/>
    <property type="match status" value="1"/>
</dbReference>
<evidence type="ECO:0000256" key="9">
    <source>
        <dbReference type="ARBA" id="ARBA00022833"/>
    </source>
</evidence>
<dbReference type="GO" id="GO:0005737">
    <property type="term" value="C:cytoplasm"/>
    <property type="evidence" value="ECO:0007669"/>
    <property type="project" value="UniProtKB-ARBA"/>
</dbReference>
<evidence type="ECO:0000256" key="1">
    <source>
        <dbReference type="ARBA" id="ARBA00001947"/>
    </source>
</evidence>
<dbReference type="FunFam" id="3.30.830.10:FF:000005">
    <property type="entry name" value="nardilysin isoform X1"/>
    <property type="match status" value="1"/>
</dbReference>
<dbReference type="PANTHER" id="PTHR43690:SF18">
    <property type="entry name" value="INSULIN-DEGRADING ENZYME-RELATED"/>
    <property type="match status" value="1"/>
</dbReference>
<evidence type="ECO:0000256" key="7">
    <source>
        <dbReference type="ARBA" id="ARBA00022723"/>
    </source>
</evidence>
<name>A0A839IRA9_9GAMM</name>
<feature type="domain" description="Coenzyme PQQ synthesis protein F-like C-terminal lobe" evidence="18">
    <location>
        <begin position="747"/>
        <end position="846"/>
    </location>
</feature>
<keyword evidence="8" id="KW-0378">Hydrolase</keyword>
<dbReference type="EC" id="3.4.24.55" evidence="4"/>
<evidence type="ECO:0000259" key="17">
    <source>
        <dbReference type="Pfam" id="PF16187"/>
    </source>
</evidence>
<gene>
    <name evidence="19" type="ORF">H4O21_11345</name>
</gene>
<dbReference type="InterPro" id="IPR007863">
    <property type="entry name" value="Peptidase_M16_C"/>
</dbReference>
<evidence type="ECO:0000256" key="11">
    <source>
        <dbReference type="ARBA" id="ARBA00029597"/>
    </source>
</evidence>
<dbReference type="EMBL" id="JACJFM010000013">
    <property type="protein sequence ID" value="MBB1487204.1"/>
    <property type="molecule type" value="Genomic_DNA"/>
</dbReference>
<evidence type="ECO:0000313" key="20">
    <source>
        <dbReference type="Proteomes" id="UP000565262"/>
    </source>
</evidence>
<evidence type="ECO:0000256" key="13">
    <source>
        <dbReference type="ARBA" id="ARBA00033450"/>
    </source>
</evidence>
<dbReference type="InterPro" id="IPR032632">
    <property type="entry name" value="Peptidase_M16_M"/>
</dbReference>
<protein>
    <recommendedName>
        <fullName evidence="5">Protease 3</fullName>
        <ecNumber evidence="4">3.4.24.55</ecNumber>
    </recommendedName>
    <alternativeName>
        <fullName evidence="13">Pitrilysin</fullName>
    </alternativeName>
    <alternativeName>
        <fullName evidence="12">Protease III</fullName>
    </alternativeName>
    <alternativeName>
        <fullName evidence="11">Protease pi</fullName>
    </alternativeName>
</protein>
<keyword evidence="9" id="KW-0862">Zinc</keyword>
<proteinExistence type="inferred from homology"/>
<dbReference type="PANTHER" id="PTHR43690">
    <property type="entry name" value="NARDILYSIN"/>
    <property type="match status" value="1"/>
</dbReference>
<sequence length="916" mass="104121">MPNQSTTDIIKSENDSRSYRSLTLQNQLEVIVISDPDTDKAAAALNVATGSGNDPDDYPGLAHFLEHMLFLGTEKYPEAGEYQSFISKHGGSHNAFTSFEDTNYFFEVDSDYLSPTLDRFAQFFISPLFSEEYVKREINAVHSEYQSKLRDDGRRQFDILKAIINPAHPYSKFSTGSLETLSSKGKALSTREAMLNFYQTEYSANRMSLVILGKESLNQLEQLARELFSPVINRELKVKEVNQPLFTEGQLPGLLTIKPLKARHELKLQFPIPQSTPFYREKPTGYLANLIGHEGNGSLLSALKARGWATGLSAGRGISTRENSLFSIAINLTEDGYKHQSEVINAVFSYLQLLNQSGIELWRYQEQKVLAEQEFRFREQISPIHYVSNLAFSMPRYPAQDLLVAPYLMDNFNESLIREYLSYMTPDNVLITRISPDAETDQVSPWFNGSYAFKAASSDKIVPLSSNIFKLPEPNPFIASNLHLKKAQPTRPINISPVPQATLWFSHDTEFNTPKAQQYFSLQSPVSSESVRNAVLSQMLSSWLKEVSNEFAYPARLAGLDYTVYKHIRGITIQLGGYDEQQHQLLDKLLYLLTRTPIDQESWQLVKQSLIKRWKNADKAPLYHQIMGETSAVLMTPDWNEKQLLSAIEPLTLKDLEAFRSQFLSQIYIDSMIIGNMTQEEALNSFNTVISTLKPTLTKQDVPGIRVHALTENLLQHQPEIEHNDNAVVHYYQGQSASIKDQALWMLAARLLEAPYYHEMRTQQQLGYIVFASYHPMMKLPGLSLIVQSPGHTPEDITQRSNTFIQTFSQQLPDMPDREFEQQKAGLIANLLEKDDHLKARSQGYWRDMALEYTGFDRRQQLATAVEQLSLQDISQLFNKEINGNQSRQLIVSYQSGSTRFSDSGTLKARLPAVDQ</sequence>
<dbReference type="Pfam" id="PF05193">
    <property type="entry name" value="Peptidase_M16_C"/>
    <property type="match status" value="1"/>
</dbReference>
<dbReference type="RefSeq" id="WP_182808990.1">
    <property type="nucleotide sequence ID" value="NZ_JACJFM010000013.1"/>
</dbReference>
<comment type="caution">
    <text evidence="19">The sequence shown here is derived from an EMBL/GenBank/DDBJ whole genome shotgun (WGS) entry which is preliminary data.</text>
</comment>
<evidence type="ECO:0000259" key="15">
    <source>
        <dbReference type="Pfam" id="PF00675"/>
    </source>
</evidence>
<keyword evidence="6" id="KW-0645">Protease</keyword>
<keyword evidence="10" id="KW-0482">Metalloprotease</keyword>
<evidence type="ECO:0000256" key="6">
    <source>
        <dbReference type="ARBA" id="ARBA00022670"/>
    </source>
</evidence>
<dbReference type="Gene3D" id="3.30.830.10">
    <property type="entry name" value="Metalloenzyme, LuxS/M16 peptidase-like"/>
    <property type="match status" value="4"/>
</dbReference>
<reference evidence="19 20" key="1">
    <citation type="submission" date="2020-08" db="EMBL/GenBank/DDBJ databases">
        <title>Oceanospirillum sp. nov. isolated from marine sediment.</title>
        <authorList>
            <person name="Ji X."/>
        </authorList>
    </citation>
    <scope>NUCLEOTIDE SEQUENCE [LARGE SCALE GENOMIC DNA]</scope>
    <source>
        <strain evidence="19 20">D5</strain>
    </source>
</reference>
<evidence type="ECO:0000256" key="5">
    <source>
        <dbReference type="ARBA" id="ARBA00017565"/>
    </source>
</evidence>
<evidence type="ECO:0000256" key="12">
    <source>
        <dbReference type="ARBA" id="ARBA00031184"/>
    </source>
</evidence>
<evidence type="ECO:0000313" key="19">
    <source>
        <dbReference type="EMBL" id="MBB1487204.1"/>
    </source>
</evidence>
<comment type="similarity">
    <text evidence="3 14">Belongs to the peptidase M16 family.</text>
</comment>
<accession>A0A839IRA9</accession>
<evidence type="ECO:0000259" key="18">
    <source>
        <dbReference type="Pfam" id="PF22456"/>
    </source>
</evidence>
<keyword evidence="7" id="KW-0479">Metal-binding</keyword>
<keyword evidence="20" id="KW-1185">Reference proteome</keyword>
<dbReference type="AlphaFoldDB" id="A0A839IRA9"/>
<comment type="cofactor">
    <cofactor evidence="1">
        <name>Zn(2+)</name>
        <dbReference type="ChEBI" id="CHEBI:29105"/>
    </cofactor>
</comment>
<dbReference type="InterPro" id="IPR001431">
    <property type="entry name" value="Pept_M16_Zn_BS"/>
</dbReference>